<name>A0ABY9KX39_9BACI</name>
<evidence type="ECO:0000256" key="4">
    <source>
        <dbReference type="ARBA" id="ARBA00023136"/>
    </source>
</evidence>
<evidence type="ECO:0000256" key="2">
    <source>
        <dbReference type="ARBA" id="ARBA00022692"/>
    </source>
</evidence>
<proteinExistence type="predicted"/>
<feature type="transmembrane region" description="Helical" evidence="5">
    <location>
        <begin position="63"/>
        <end position="96"/>
    </location>
</feature>
<evidence type="ECO:0000313" key="6">
    <source>
        <dbReference type="EMBL" id="WLV25225.1"/>
    </source>
</evidence>
<organism evidence="6 7">
    <name type="scientific">Aciduricibacillus chroicocephali</name>
    <dbReference type="NCBI Taxonomy" id="3054939"/>
    <lineage>
        <taxon>Bacteria</taxon>
        <taxon>Bacillati</taxon>
        <taxon>Bacillota</taxon>
        <taxon>Bacilli</taxon>
        <taxon>Bacillales</taxon>
        <taxon>Bacillaceae</taxon>
        <taxon>Aciduricibacillus</taxon>
    </lineage>
</organism>
<accession>A0ABY9KX39</accession>
<sequence length="115" mass="13520">MNSYEPELVTTSDDRLFAMLIYLTSFFFPLIGPLLIWLLKRDDSAFVEYHGKEYFNFFISYTIYGFISAILIVVLIGIIFAFVFGILAFIFTLIALVKSYNGKMYRFPMIFRFIK</sequence>
<dbReference type="RefSeq" id="WP_348029010.1">
    <property type="nucleotide sequence ID" value="NZ_CP129113.1"/>
</dbReference>
<evidence type="ECO:0000256" key="1">
    <source>
        <dbReference type="ARBA" id="ARBA00004141"/>
    </source>
</evidence>
<dbReference type="EMBL" id="CP129113">
    <property type="protein sequence ID" value="WLV25225.1"/>
    <property type="molecule type" value="Genomic_DNA"/>
</dbReference>
<evidence type="ECO:0000313" key="7">
    <source>
        <dbReference type="Proteomes" id="UP001180087"/>
    </source>
</evidence>
<feature type="transmembrane region" description="Helical" evidence="5">
    <location>
        <begin position="20"/>
        <end position="39"/>
    </location>
</feature>
<protein>
    <submittedName>
        <fullName evidence="6">DUF4870 domain-containing protein</fullName>
    </submittedName>
</protein>
<reference evidence="6" key="1">
    <citation type="submission" date="2023-06" db="EMBL/GenBank/DDBJ databases">
        <title>A Treasure from Seagulls: Isolation and Description of Aciduricobacillus qingdaonensis gen. nov., sp. nov., a Rare Obligately Uric Acid-utilizing Member in the Family Bacillaceae.</title>
        <authorList>
            <person name="Liu W."/>
            <person name="Wang B."/>
        </authorList>
    </citation>
    <scope>NUCLEOTIDE SEQUENCE</scope>
    <source>
        <strain evidence="6">44XB</strain>
    </source>
</reference>
<dbReference type="InterPro" id="IPR019109">
    <property type="entry name" value="MamF_MmsF"/>
</dbReference>
<evidence type="ECO:0000256" key="3">
    <source>
        <dbReference type="ARBA" id="ARBA00022989"/>
    </source>
</evidence>
<keyword evidence="3 5" id="KW-1133">Transmembrane helix</keyword>
<evidence type="ECO:0000256" key="5">
    <source>
        <dbReference type="SAM" id="Phobius"/>
    </source>
</evidence>
<keyword evidence="7" id="KW-1185">Reference proteome</keyword>
<keyword evidence="4 5" id="KW-0472">Membrane</keyword>
<gene>
    <name evidence="6" type="ORF">QR721_03055</name>
</gene>
<comment type="subcellular location">
    <subcellularLocation>
        <location evidence="1">Membrane</location>
        <topology evidence="1">Multi-pass membrane protein</topology>
    </subcellularLocation>
</comment>
<keyword evidence="2 5" id="KW-0812">Transmembrane</keyword>
<dbReference type="Pfam" id="PF09685">
    <property type="entry name" value="MamF_MmsF"/>
    <property type="match status" value="1"/>
</dbReference>
<dbReference type="Proteomes" id="UP001180087">
    <property type="component" value="Chromosome"/>
</dbReference>